<dbReference type="AlphaFoldDB" id="A0A1J4KYI7"/>
<protein>
    <submittedName>
        <fullName evidence="2">Uncharacterized protein</fullName>
    </submittedName>
</protein>
<feature type="compositionally biased region" description="Basic residues" evidence="1">
    <location>
        <begin position="1"/>
        <end position="14"/>
    </location>
</feature>
<comment type="caution">
    <text evidence="2">The sequence shown here is derived from an EMBL/GenBank/DDBJ whole genome shotgun (WGS) entry which is preliminary data.</text>
</comment>
<keyword evidence="3" id="KW-1185">Reference proteome</keyword>
<evidence type="ECO:0000256" key="1">
    <source>
        <dbReference type="SAM" id="MobiDB-lite"/>
    </source>
</evidence>
<feature type="region of interest" description="Disordered" evidence="1">
    <location>
        <begin position="1"/>
        <end position="48"/>
    </location>
</feature>
<dbReference type="GeneID" id="94825774"/>
<dbReference type="VEuPathDB" id="TrichDB:TRFO_03058"/>
<dbReference type="EMBL" id="MLAK01000325">
    <property type="protein sequence ID" value="OHT14772.1"/>
    <property type="molecule type" value="Genomic_DNA"/>
</dbReference>
<reference evidence="2" key="1">
    <citation type="submission" date="2016-10" db="EMBL/GenBank/DDBJ databases">
        <authorList>
            <person name="Benchimol M."/>
            <person name="Almeida L.G."/>
            <person name="Vasconcelos A.T."/>
            <person name="Perreira-Neves A."/>
            <person name="Rosa I.A."/>
            <person name="Tasca T."/>
            <person name="Bogo M.R."/>
            <person name="de Souza W."/>
        </authorList>
    </citation>
    <scope>NUCLEOTIDE SEQUENCE [LARGE SCALE GENOMIC DNA]</scope>
    <source>
        <strain evidence="2">K</strain>
    </source>
</reference>
<evidence type="ECO:0000313" key="3">
    <source>
        <dbReference type="Proteomes" id="UP000179807"/>
    </source>
</evidence>
<gene>
    <name evidence="2" type="ORF">TRFO_03058</name>
</gene>
<sequence length="299" mass="35289">MISRKNISKTRKPTKNKEVKSNKLKQVKPTQKKAKTIKTKNSDSLKQAQEEQNVEIIKEEVIHDYLENTFTEDLCKPLFMANIKNLRIIGNENNYCVVSFLGYHKNIFGYLNHFYMNYYTDFHDNLSINSESEEDSIQIQDENKNKNIDINVNDLINQINATFVKFKLMNESDDKTILSFTNFLSLFDCLYTKNIYEIDVSEALIQEFKNGYPLNFLMVKNQKVQNRIEVELPIPGKQNKVMKVFLAVAWIVYPNKSIIYCEEEDSYYEFIHEKFVKLSNDKFSEEEANYACYFVDLEH</sequence>
<name>A0A1J4KYI7_9EUKA</name>
<dbReference type="RefSeq" id="XP_068367908.1">
    <property type="nucleotide sequence ID" value="XM_068491070.1"/>
</dbReference>
<organism evidence="2 3">
    <name type="scientific">Tritrichomonas foetus</name>
    <dbReference type="NCBI Taxonomy" id="1144522"/>
    <lineage>
        <taxon>Eukaryota</taxon>
        <taxon>Metamonada</taxon>
        <taxon>Parabasalia</taxon>
        <taxon>Tritrichomonadida</taxon>
        <taxon>Tritrichomonadidae</taxon>
        <taxon>Tritrichomonas</taxon>
    </lineage>
</organism>
<accession>A0A1J4KYI7</accession>
<evidence type="ECO:0000313" key="2">
    <source>
        <dbReference type="EMBL" id="OHT14772.1"/>
    </source>
</evidence>
<feature type="compositionally biased region" description="Basic residues" evidence="1">
    <location>
        <begin position="22"/>
        <end position="38"/>
    </location>
</feature>
<proteinExistence type="predicted"/>
<dbReference type="Proteomes" id="UP000179807">
    <property type="component" value="Unassembled WGS sequence"/>
</dbReference>